<dbReference type="AlphaFoldDB" id="A0A1L9QWC8"/>
<dbReference type="Proteomes" id="UP000183940">
    <property type="component" value="Unassembled WGS sequence"/>
</dbReference>
<evidence type="ECO:0000313" key="1">
    <source>
        <dbReference type="EMBL" id="OJJ26907.1"/>
    </source>
</evidence>
<comment type="caution">
    <text evidence="1">The sequence shown here is derived from an EMBL/GenBank/DDBJ whole genome shotgun (WGS) entry which is preliminary data.</text>
</comment>
<dbReference type="EMBL" id="MLAW01000004">
    <property type="protein sequence ID" value="OJJ26907.1"/>
    <property type="molecule type" value="Genomic_DNA"/>
</dbReference>
<sequence length="423" mass="47695">MSDLFNFKDDFSVSHQKMSGIHHDFNALRQIQQQESKHLERLKKDMQDIADILGVSVDEISSNNSPKSPPLKSASWDDQFFLNNPLVTLEERAKQEVLKKPNLLPPLSQLDYAVVGITGLVATLLDFFVVAIPKDINYLGKYQQKGSQFTRWLRTLGMDNGKLHPFLKWCEKVCKVPYDKSISSDIPGLTPKNHRLLSLGHDPLFGLIFGMFDILNGSLTAFDVQGNLKVIKTWNRVGENKIFAPLIWLGHIVSDLCTSMGVPIPGWGFTQLLQFGSIGPKNMRIAQTANWMYVNGYELRHLLTLSMPVAAIDLVIRSYHYFSILKPEPSELKASMGYGEIEKIQANLKLNKMLLLSRAIAVSGNGLKVFTYTGNPLAVNLTQWLFLIKDSVAVVQGMMRDKAPEQLVRNRQQINLTWQDILG</sequence>
<reference evidence="1" key="1">
    <citation type="submission" date="2016-10" db="EMBL/GenBank/DDBJ databases">
        <title>CRISPR-Cas defence system in Roseofilum reptotaenium: evidence of a bacteriophage-cyanobacterium arms race in the coral black band disease.</title>
        <authorList>
            <person name="Buerger P."/>
            <person name="Wood-Charlson E.M."/>
            <person name="Weynberg K.D."/>
            <person name="Willis B."/>
            <person name="Van Oppen M.J."/>
        </authorList>
    </citation>
    <scope>NUCLEOTIDE SEQUENCE [LARGE SCALE GENOMIC DNA]</scope>
    <source>
        <strain evidence="1">AO1-A</strain>
    </source>
</reference>
<dbReference type="STRING" id="1925591.BI308_04235"/>
<accession>A0A1L9QWC8</accession>
<organism evidence="1 2">
    <name type="scientific">Roseofilum reptotaenium AO1-A</name>
    <dbReference type="NCBI Taxonomy" id="1925591"/>
    <lineage>
        <taxon>Bacteria</taxon>
        <taxon>Bacillati</taxon>
        <taxon>Cyanobacteriota</taxon>
        <taxon>Cyanophyceae</taxon>
        <taxon>Desertifilales</taxon>
        <taxon>Desertifilaceae</taxon>
        <taxon>Roseofilum</taxon>
    </lineage>
</organism>
<evidence type="ECO:0000313" key="2">
    <source>
        <dbReference type="Proteomes" id="UP000183940"/>
    </source>
</evidence>
<gene>
    <name evidence="1" type="ORF">BI308_04235</name>
</gene>
<proteinExistence type="predicted"/>
<protein>
    <submittedName>
        <fullName evidence="1">Uncharacterized protein</fullName>
    </submittedName>
</protein>
<name>A0A1L9QWC8_9CYAN</name>
<keyword evidence="2" id="KW-1185">Reference proteome</keyword>